<reference evidence="2" key="1">
    <citation type="submission" date="2021-03" db="EMBL/GenBank/DDBJ databases">
        <authorList>
            <person name="Kanchanasin P."/>
            <person name="Saeng-In P."/>
            <person name="Phongsopitanun W."/>
            <person name="Yuki M."/>
            <person name="Kudo T."/>
            <person name="Ohkuma M."/>
            <person name="Tanasupawat S."/>
        </authorList>
    </citation>
    <scope>NUCLEOTIDE SEQUENCE</scope>
    <source>
        <strain evidence="2">GKU 128</strain>
    </source>
</reference>
<feature type="compositionally biased region" description="Low complexity" evidence="1">
    <location>
        <begin position="415"/>
        <end position="426"/>
    </location>
</feature>
<feature type="region of interest" description="Disordered" evidence="1">
    <location>
        <begin position="958"/>
        <end position="996"/>
    </location>
</feature>
<evidence type="ECO:0000256" key="1">
    <source>
        <dbReference type="SAM" id="MobiDB-lite"/>
    </source>
</evidence>
<dbReference type="InterPro" id="IPR013783">
    <property type="entry name" value="Ig-like_fold"/>
</dbReference>
<feature type="region of interest" description="Disordered" evidence="1">
    <location>
        <begin position="407"/>
        <end position="452"/>
    </location>
</feature>
<keyword evidence="3" id="KW-1185">Reference proteome</keyword>
<evidence type="ECO:0000313" key="3">
    <source>
        <dbReference type="Proteomes" id="UP000669179"/>
    </source>
</evidence>
<feature type="compositionally biased region" description="Low complexity" evidence="1">
    <location>
        <begin position="346"/>
        <end position="356"/>
    </location>
</feature>
<feature type="compositionally biased region" description="Polar residues" evidence="1">
    <location>
        <begin position="556"/>
        <end position="565"/>
    </location>
</feature>
<evidence type="ECO:0000313" key="2">
    <source>
        <dbReference type="EMBL" id="MBO2451971.1"/>
    </source>
</evidence>
<accession>A0A939T409</accession>
<dbReference type="SUPFAM" id="SSF49899">
    <property type="entry name" value="Concanavalin A-like lectins/glucanases"/>
    <property type="match status" value="1"/>
</dbReference>
<comment type="caution">
    <text evidence="2">The sequence shown here is derived from an EMBL/GenBank/DDBJ whole genome shotgun (WGS) entry which is preliminary data.</text>
</comment>
<sequence>MRLVNTGARRRVRRRARRGAAAGLAATLAAFTGLTVVAVPPASAGPLLSETFAGTRTPSGVWTMVSPKGAHTPCLTAATKMVEGSLPACNDVLSARRKADAAGKGAYQLTDSSKQDAGGVVLNEPIDSTAGLHLEFDQFQYKTTTKRGADGISFFLIDGASEKNDIGDSGGWLGYRNLDDAFVGVGFDQYGNFSNPKIWGKGDKGPGAKPNSVVVRGSEASHFQYVKGVPSPGPLGVDKATSRDKARRTVSIDLSTAGFMNVGIDFHDGKGSQRVLSAINLNKIEGQGSLPSKIKLGFAASTGDSTNVHEIQNFKATTLDPDLSVALSPVKGGKATATVSNAPAAGPTNGPVTVDVPVPPGMKVTDVAGDGWSCKPADTKVTCTRPGTGKDQLKPGAAYPPIDLTFQATGDKETTGPVTATVGTPGDSNPGNNTSPPVNITAPAGENPLPKGPDLSTVVTPGDNEITATVSNREGAAPTTGPTTVDVPIPSGVKVTSVTGEGWKCTTGTTKVSCVRADPLQPGDAFQPVIVGLESATGKPVTVPVKATATTPGDTDPSNNTSEPTDLTVAPPAAKGPDLSMALTPHGDQVTAVVSNAPTAGATDNTVTAKVTLPNGAKVTSASGQGWECGITGDTAVCTRSGTGDDALQPGASYPPVTVVGESANGTPVSGKAEGSTATPNDVDNGNDTAKPVDLTFPGLPPNLNVKLDGQGNFVPGGTGTVTATVSNADNAGPTDKQVSVTVPVPAGMTVVGTTGQGWACKTGQDAVTCVRPGTGADALKPGASYPPVTVKLKGDANMPGTTRATASVTTPDEGDPSDNTAPPLTLPKPGLQVEMAINPNPYQPGGHLTYTIKVTNSGPDTVTDAQVGAAVAQVWKDVPWTCKATAGSSCPGEKGKGDIDATVTVGPGGSVVFTADCVLPAGVKVPLKGSATVTAASDANCAGGCTVEATALPGAELTVHEPTLEIEETPTDEATPGDDPALTPVDEPTPGERRP</sequence>
<feature type="compositionally biased region" description="Polar residues" evidence="1">
    <location>
        <begin position="676"/>
        <end position="686"/>
    </location>
</feature>
<name>A0A939T409_9ACTN</name>
<dbReference type="EMBL" id="JAGEOJ010000014">
    <property type="protein sequence ID" value="MBO2451971.1"/>
    <property type="molecule type" value="Genomic_DNA"/>
</dbReference>
<feature type="region of interest" description="Disordered" evidence="1">
    <location>
        <begin position="546"/>
        <end position="567"/>
    </location>
</feature>
<dbReference type="Gene3D" id="2.60.40.10">
    <property type="entry name" value="Immunoglobulins"/>
    <property type="match status" value="1"/>
</dbReference>
<feature type="region of interest" description="Disordered" evidence="1">
    <location>
        <begin position="794"/>
        <end position="828"/>
    </location>
</feature>
<feature type="region of interest" description="Disordered" evidence="1">
    <location>
        <begin position="338"/>
        <end position="357"/>
    </location>
</feature>
<dbReference type="GO" id="GO:0005975">
    <property type="term" value="P:carbohydrate metabolic process"/>
    <property type="evidence" value="ECO:0007669"/>
    <property type="project" value="UniProtKB-ARBA"/>
</dbReference>
<dbReference type="InterPro" id="IPR013320">
    <property type="entry name" value="ConA-like_dom_sf"/>
</dbReference>
<protein>
    <recommendedName>
        <fullName evidence="4">DUF11 domain-containing protein</fullName>
    </recommendedName>
</protein>
<organism evidence="2 3">
    <name type="scientific">Actinomadura barringtoniae</name>
    <dbReference type="NCBI Taxonomy" id="1427535"/>
    <lineage>
        <taxon>Bacteria</taxon>
        <taxon>Bacillati</taxon>
        <taxon>Actinomycetota</taxon>
        <taxon>Actinomycetes</taxon>
        <taxon>Streptosporangiales</taxon>
        <taxon>Thermomonosporaceae</taxon>
        <taxon>Actinomadura</taxon>
    </lineage>
</organism>
<dbReference type="AlphaFoldDB" id="A0A939T409"/>
<dbReference type="Gene3D" id="2.60.120.200">
    <property type="match status" value="1"/>
</dbReference>
<proteinExistence type="predicted"/>
<gene>
    <name evidence="2" type="ORF">J4573_33130</name>
</gene>
<dbReference type="Proteomes" id="UP000669179">
    <property type="component" value="Unassembled WGS sequence"/>
</dbReference>
<feature type="compositionally biased region" description="Polar residues" evidence="1">
    <location>
        <begin position="427"/>
        <end position="438"/>
    </location>
</feature>
<dbReference type="RefSeq" id="WP_208259856.1">
    <property type="nucleotide sequence ID" value="NZ_JAGEOJ010000014.1"/>
</dbReference>
<feature type="compositionally biased region" description="Polar residues" evidence="1">
    <location>
        <begin position="800"/>
        <end position="811"/>
    </location>
</feature>
<evidence type="ECO:0008006" key="4">
    <source>
        <dbReference type="Google" id="ProtNLM"/>
    </source>
</evidence>
<feature type="region of interest" description="Disordered" evidence="1">
    <location>
        <begin position="662"/>
        <end position="686"/>
    </location>
</feature>